<keyword evidence="1" id="KW-1133">Transmembrane helix</keyword>
<dbReference type="AlphaFoldDB" id="A0A378QTH9"/>
<reference evidence="3 5" key="2">
    <citation type="submission" date="2018-06" db="EMBL/GenBank/DDBJ databases">
        <authorList>
            <consortium name="Pathogen Informatics"/>
            <person name="Doyle S."/>
        </authorList>
    </citation>
    <scope>NUCLEOTIDE SEQUENCE [LARGE SCALE GENOMIC DNA]</scope>
    <source>
        <strain evidence="3 5">NCTC11012</strain>
    </source>
</reference>
<dbReference type="EMBL" id="UGQF01000001">
    <property type="protein sequence ID" value="STZ03594.1"/>
    <property type="molecule type" value="Genomic_DNA"/>
</dbReference>
<evidence type="ECO:0000313" key="3">
    <source>
        <dbReference type="EMBL" id="STZ03594.1"/>
    </source>
</evidence>
<gene>
    <name evidence="2" type="ORF">B5J93_12985</name>
    <name evidence="3" type="ORF">NCTC11012_01848</name>
</gene>
<dbReference type="Proteomes" id="UP000190777">
    <property type="component" value="Unassembled WGS sequence"/>
</dbReference>
<evidence type="ECO:0000313" key="2">
    <source>
        <dbReference type="EMBL" id="OPH33319.1"/>
    </source>
</evidence>
<accession>A0A378QTH9</accession>
<reference evidence="2 4" key="1">
    <citation type="submission" date="2017-03" db="EMBL/GenBank/DDBJ databases">
        <title>Draft genome sequence of Moraxella equi CCUG 4950T type strain.</title>
        <authorList>
            <person name="Salva-Serra F."/>
            <person name="Engstrom-Jakobsson H."/>
            <person name="Thorell K."/>
            <person name="Jaen-Luchoro D."/>
            <person name="Gonzales-Siles L."/>
            <person name="Karlsson R."/>
            <person name="Yazdan S."/>
            <person name="Boulund F."/>
            <person name="Johnning A."/>
            <person name="Engstrand L."/>
            <person name="Kristiansson E."/>
            <person name="Moore E."/>
        </authorList>
    </citation>
    <scope>NUCLEOTIDE SEQUENCE [LARGE SCALE GENOMIC DNA]</scope>
    <source>
        <strain evidence="2 4">CCUG 4950</strain>
    </source>
</reference>
<dbReference type="RefSeq" id="WP_079326746.1">
    <property type="nucleotide sequence ID" value="NZ_MXAP01000181.1"/>
</dbReference>
<organism evidence="3 5">
    <name type="scientific">Moraxella equi</name>
    <dbReference type="NCBI Taxonomy" id="60442"/>
    <lineage>
        <taxon>Bacteria</taxon>
        <taxon>Pseudomonadati</taxon>
        <taxon>Pseudomonadota</taxon>
        <taxon>Gammaproteobacteria</taxon>
        <taxon>Moraxellales</taxon>
        <taxon>Moraxellaceae</taxon>
        <taxon>Moraxella</taxon>
    </lineage>
</organism>
<sequence>MYKSIFKFFMILPIIFLGGLCIWFAHNRDPKIYRAEYLDDIFPKSDFHKTFIISSGYFNKPNCRYIENWARNNIKINQGNEYEFYTFLIYSNNITKNNKYLDKEYDAIIGDYTVCEMSTREYSCFICYD</sequence>
<protein>
    <submittedName>
        <fullName evidence="3">Uncharacterized protein</fullName>
    </submittedName>
</protein>
<dbReference type="EMBL" id="MXAP01000181">
    <property type="protein sequence ID" value="OPH33319.1"/>
    <property type="molecule type" value="Genomic_DNA"/>
</dbReference>
<keyword evidence="1" id="KW-0472">Membrane</keyword>
<dbReference type="Proteomes" id="UP000254618">
    <property type="component" value="Unassembled WGS sequence"/>
</dbReference>
<keyword evidence="4" id="KW-1185">Reference proteome</keyword>
<evidence type="ECO:0000313" key="5">
    <source>
        <dbReference type="Proteomes" id="UP000254618"/>
    </source>
</evidence>
<keyword evidence="1" id="KW-0812">Transmembrane</keyword>
<evidence type="ECO:0000313" key="4">
    <source>
        <dbReference type="Proteomes" id="UP000190777"/>
    </source>
</evidence>
<proteinExistence type="predicted"/>
<name>A0A378QTH9_9GAMM</name>
<evidence type="ECO:0000256" key="1">
    <source>
        <dbReference type="SAM" id="Phobius"/>
    </source>
</evidence>
<feature type="transmembrane region" description="Helical" evidence="1">
    <location>
        <begin position="6"/>
        <end position="25"/>
    </location>
</feature>